<dbReference type="Proteomes" id="UP001151760">
    <property type="component" value="Unassembled WGS sequence"/>
</dbReference>
<accession>A0ABQ4YNJ2</accession>
<feature type="region of interest" description="Disordered" evidence="1">
    <location>
        <begin position="40"/>
        <end position="65"/>
    </location>
</feature>
<sequence>MPILNVADEAVFKEWDDRVVRATTTTASLDATQACGNISKTQSTAMSNDPLSHEIGSGDRTSNDERIKQDDLTDFVPPTPHDSPLSGGHTLRSDEAWEEKVTRTKANVDRSDFAELDVDNAMENVGGDAETQGRNTAEQITTVGDTVNTASIDVSAAGPLNISTADPSTSTAMDIFEDEMMTIADTLVATRSTRTRTTSEIIHDVEEEPRRATSVPTVQSQDKGKGKMMEPEPTLKNPIKAQIQRDADIAQRLFE</sequence>
<reference evidence="2" key="2">
    <citation type="submission" date="2022-01" db="EMBL/GenBank/DDBJ databases">
        <authorList>
            <person name="Yamashiro T."/>
            <person name="Shiraishi A."/>
            <person name="Satake H."/>
            <person name="Nakayama K."/>
        </authorList>
    </citation>
    <scope>NUCLEOTIDE SEQUENCE</scope>
</reference>
<feature type="compositionally biased region" description="Polar residues" evidence="1">
    <location>
        <begin position="40"/>
        <end position="50"/>
    </location>
</feature>
<keyword evidence="3" id="KW-1185">Reference proteome</keyword>
<evidence type="ECO:0000313" key="2">
    <source>
        <dbReference type="EMBL" id="GJS79434.1"/>
    </source>
</evidence>
<protein>
    <submittedName>
        <fullName evidence="2">Uncharacterized protein</fullName>
    </submittedName>
</protein>
<evidence type="ECO:0000313" key="3">
    <source>
        <dbReference type="Proteomes" id="UP001151760"/>
    </source>
</evidence>
<gene>
    <name evidence="2" type="ORF">Tco_0729315</name>
</gene>
<evidence type="ECO:0000256" key="1">
    <source>
        <dbReference type="SAM" id="MobiDB-lite"/>
    </source>
</evidence>
<dbReference type="EMBL" id="BQNB010010597">
    <property type="protein sequence ID" value="GJS79434.1"/>
    <property type="molecule type" value="Genomic_DNA"/>
</dbReference>
<feature type="region of interest" description="Disordered" evidence="1">
    <location>
        <begin position="71"/>
        <end position="90"/>
    </location>
</feature>
<comment type="caution">
    <text evidence="2">The sequence shown here is derived from an EMBL/GenBank/DDBJ whole genome shotgun (WGS) entry which is preliminary data.</text>
</comment>
<reference evidence="2" key="1">
    <citation type="journal article" date="2022" name="Int. J. Mol. Sci.">
        <title>Draft Genome of Tanacetum Coccineum: Genomic Comparison of Closely Related Tanacetum-Family Plants.</title>
        <authorList>
            <person name="Yamashiro T."/>
            <person name="Shiraishi A."/>
            <person name="Nakayama K."/>
            <person name="Satake H."/>
        </authorList>
    </citation>
    <scope>NUCLEOTIDE SEQUENCE</scope>
</reference>
<feature type="region of interest" description="Disordered" evidence="1">
    <location>
        <begin position="207"/>
        <end position="241"/>
    </location>
</feature>
<name>A0ABQ4YNJ2_9ASTR</name>
<proteinExistence type="predicted"/>
<organism evidence="2 3">
    <name type="scientific">Tanacetum coccineum</name>
    <dbReference type="NCBI Taxonomy" id="301880"/>
    <lineage>
        <taxon>Eukaryota</taxon>
        <taxon>Viridiplantae</taxon>
        <taxon>Streptophyta</taxon>
        <taxon>Embryophyta</taxon>
        <taxon>Tracheophyta</taxon>
        <taxon>Spermatophyta</taxon>
        <taxon>Magnoliopsida</taxon>
        <taxon>eudicotyledons</taxon>
        <taxon>Gunneridae</taxon>
        <taxon>Pentapetalae</taxon>
        <taxon>asterids</taxon>
        <taxon>campanulids</taxon>
        <taxon>Asterales</taxon>
        <taxon>Asteraceae</taxon>
        <taxon>Asteroideae</taxon>
        <taxon>Anthemideae</taxon>
        <taxon>Anthemidinae</taxon>
        <taxon>Tanacetum</taxon>
    </lineage>
</organism>